<evidence type="ECO:0000313" key="4">
    <source>
        <dbReference type="EMBL" id="SHK96003.1"/>
    </source>
</evidence>
<organism evidence="4 5">
    <name type="scientific">Rhodothermus profundi</name>
    <dbReference type="NCBI Taxonomy" id="633813"/>
    <lineage>
        <taxon>Bacteria</taxon>
        <taxon>Pseudomonadati</taxon>
        <taxon>Rhodothermota</taxon>
        <taxon>Rhodothermia</taxon>
        <taxon>Rhodothermales</taxon>
        <taxon>Rhodothermaceae</taxon>
        <taxon>Rhodothermus</taxon>
    </lineage>
</organism>
<dbReference type="GO" id="GO:0016020">
    <property type="term" value="C:membrane"/>
    <property type="evidence" value="ECO:0007669"/>
    <property type="project" value="TreeGrafter"/>
</dbReference>
<evidence type="ECO:0000256" key="1">
    <source>
        <dbReference type="ARBA" id="ARBA00006484"/>
    </source>
</evidence>
<protein>
    <recommendedName>
        <fullName evidence="6">Short-chain dehydrogenase</fullName>
    </recommendedName>
</protein>
<dbReference type="InterPro" id="IPR036291">
    <property type="entry name" value="NAD(P)-bd_dom_sf"/>
</dbReference>
<reference evidence="5" key="1">
    <citation type="submission" date="2016-11" db="EMBL/GenBank/DDBJ databases">
        <authorList>
            <person name="Varghese N."/>
            <person name="Submissions S."/>
        </authorList>
    </citation>
    <scope>NUCLEOTIDE SEQUENCE [LARGE SCALE GENOMIC DNA]</scope>
    <source>
        <strain evidence="5">DSM 22212</strain>
    </source>
</reference>
<dbReference type="Proteomes" id="UP000185812">
    <property type="component" value="Unassembled WGS sequence"/>
</dbReference>
<evidence type="ECO:0000256" key="2">
    <source>
        <dbReference type="ARBA" id="ARBA00023002"/>
    </source>
</evidence>
<dbReference type="Pfam" id="PF00106">
    <property type="entry name" value="adh_short"/>
    <property type="match status" value="1"/>
</dbReference>
<dbReference type="InterPro" id="IPR020904">
    <property type="entry name" value="Sc_DH/Rdtase_CS"/>
</dbReference>
<evidence type="ECO:0000313" key="5">
    <source>
        <dbReference type="Proteomes" id="UP000185812"/>
    </source>
</evidence>
<dbReference type="PANTHER" id="PTHR44196">
    <property type="entry name" value="DEHYDROGENASE/REDUCTASE SDR FAMILY MEMBER 7B"/>
    <property type="match status" value="1"/>
</dbReference>
<gene>
    <name evidence="4" type="ORF">SAMN04488087_2391</name>
</gene>
<comment type="similarity">
    <text evidence="1 3">Belongs to the short-chain dehydrogenases/reductases (SDR) family.</text>
</comment>
<keyword evidence="5" id="KW-1185">Reference proteome</keyword>
<name>A0A1M6WQI8_9BACT</name>
<keyword evidence="2" id="KW-0560">Oxidoreductase</keyword>
<dbReference type="OrthoDB" id="9808814at2"/>
<dbReference type="PROSITE" id="PS00061">
    <property type="entry name" value="ADH_SHORT"/>
    <property type="match status" value="1"/>
</dbReference>
<dbReference type="PANTHER" id="PTHR44196:SF2">
    <property type="entry name" value="SHORT-CHAIN DEHYDROGENASE-RELATED"/>
    <property type="match status" value="1"/>
</dbReference>
<dbReference type="Gene3D" id="3.40.50.720">
    <property type="entry name" value="NAD(P)-binding Rossmann-like Domain"/>
    <property type="match status" value="1"/>
</dbReference>
<accession>A0A1M6WQI8</accession>
<dbReference type="PRINTS" id="PR00080">
    <property type="entry name" value="SDRFAMILY"/>
</dbReference>
<dbReference type="SUPFAM" id="SSF51735">
    <property type="entry name" value="NAD(P)-binding Rossmann-fold domains"/>
    <property type="match status" value="1"/>
</dbReference>
<evidence type="ECO:0008006" key="6">
    <source>
        <dbReference type="Google" id="ProtNLM"/>
    </source>
</evidence>
<evidence type="ECO:0000256" key="3">
    <source>
        <dbReference type="RuleBase" id="RU000363"/>
    </source>
</evidence>
<dbReference type="PRINTS" id="PR00081">
    <property type="entry name" value="GDHRDH"/>
</dbReference>
<dbReference type="EMBL" id="FRAU01000009">
    <property type="protein sequence ID" value="SHK96003.1"/>
    <property type="molecule type" value="Genomic_DNA"/>
</dbReference>
<dbReference type="AlphaFoldDB" id="A0A1M6WQI8"/>
<dbReference type="GO" id="GO:0016491">
    <property type="term" value="F:oxidoreductase activity"/>
    <property type="evidence" value="ECO:0007669"/>
    <property type="project" value="UniProtKB-KW"/>
</dbReference>
<dbReference type="CDD" id="cd05233">
    <property type="entry name" value="SDR_c"/>
    <property type="match status" value="1"/>
</dbReference>
<dbReference type="STRING" id="633813.SAMN04488087_2391"/>
<dbReference type="RefSeq" id="WP_072716199.1">
    <property type="nucleotide sequence ID" value="NZ_FRAU01000009.1"/>
</dbReference>
<sequence>MKTFKHKTILITGASSGIGEAMVYQLLDPTVKLLLVARSEAKLQTMAATLNRQGVQAQPYPCDLAQPGAAERLFQRITEDGHRVDVLINNAGFGKYGRFDQISLADTLEMLRLNIENLVALTHLCLPHMLERGDAGILNVASTAGFQGIPYLTVYAATKSFVIAFSEALHAEYSPHGITVTCLCPGPTTTAFQERAGMPVEGLRRLMESPEKVAAAGLRALLRGEIVHVSGAANAVVAHLSQLTPRRMRLAITQQLLGPRDDA</sequence>
<dbReference type="InterPro" id="IPR002347">
    <property type="entry name" value="SDR_fam"/>
</dbReference>
<dbReference type="PIRSF" id="PIRSF000126">
    <property type="entry name" value="11-beta-HSD1"/>
    <property type="match status" value="1"/>
</dbReference>
<proteinExistence type="inferred from homology"/>